<dbReference type="Gene3D" id="1.10.1380.10">
    <property type="entry name" value="Neutral endopeptidase , domain2"/>
    <property type="match status" value="1"/>
</dbReference>
<evidence type="ECO:0000256" key="2">
    <source>
        <dbReference type="ARBA" id="ARBA00007357"/>
    </source>
</evidence>
<gene>
    <name evidence="11" type="ORF">V1264_014817</name>
</gene>
<accession>A0AAN9GLF6</accession>
<dbReference type="Pfam" id="PF01431">
    <property type="entry name" value="Peptidase_M13"/>
    <property type="match status" value="1"/>
</dbReference>
<dbReference type="InterPro" id="IPR008753">
    <property type="entry name" value="Peptidase_M13_N"/>
</dbReference>
<dbReference type="Pfam" id="PF05649">
    <property type="entry name" value="Peptidase_M13_N"/>
    <property type="match status" value="1"/>
</dbReference>
<keyword evidence="3" id="KW-0645">Protease</keyword>
<dbReference type="PRINTS" id="PR00786">
    <property type="entry name" value="NEPRILYSIN"/>
</dbReference>
<dbReference type="GO" id="GO:0005886">
    <property type="term" value="C:plasma membrane"/>
    <property type="evidence" value="ECO:0007669"/>
    <property type="project" value="TreeGrafter"/>
</dbReference>
<dbReference type="InterPro" id="IPR024079">
    <property type="entry name" value="MetalloPept_cat_dom_sf"/>
</dbReference>
<evidence type="ECO:0000313" key="11">
    <source>
        <dbReference type="EMBL" id="KAK7111035.1"/>
    </source>
</evidence>
<dbReference type="Proteomes" id="UP001374579">
    <property type="component" value="Unassembled WGS sequence"/>
</dbReference>
<dbReference type="InterPro" id="IPR000718">
    <property type="entry name" value="Peptidase_M13"/>
</dbReference>
<evidence type="ECO:0000256" key="6">
    <source>
        <dbReference type="ARBA" id="ARBA00022833"/>
    </source>
</evidence>
<dbReference type="SUPFAM" id="SSF55486">
    <property type="entry name" value="Metalloproteases ('zincins'), catalytic domain"/>
    <property type="match status" value="1"/>
</dbReference>
<sequence length="699" mass="79659">MAVLAVVLAVVYFNLHGWFQAAAHHKVCITKECTLRSAFIISNLNESVNPCDDFWQYSCGGWLEHQPESSGSQWALQDDVVINKLLRLLSHDVSSDDSPAVQVAKKFYKSCTNKKLMQTLGDKPLIHFVNSVFQDLPDDLTARLLQIEKVPSSPLFGLGMDRDYHNSSQYVLSIYQPSLNMLRYRYLENKPPGVLKRYLWYYVRVMSVLTSGLNFQTIRQGQKVIEFETQLANITLSPAQQQDGSASPHTFNISSLQQRYPDLQWRAYIQGVFDEYHVPVEIKDSERVVTRAVHFLDKLFPLLRHTPSDVIKDYLKWSTVQSLISYTDGKLIRLHGAWRKNITGSRGHFTYRRTAEHCVRKTRKQLPDVLGELYTAVYTDSVTRAKVAKMTRRIMTSFGQMIQRVTWLSPQSKRRAAEKLAAMRLEVGAMEMYKANGSLLNEEWGGVGVDVDTYLLNHLALTLRQARLTLRRYRHRPGRHVHWSLTSATANAFYMSLYNAIAIPSGLLQDHMFRHELPPYLNYGSLGFVLGHEVTHGFDADGRKYDAHGNLGSWWSEEDVRHYEGKAACIVEQYEHFKSHRANSSVDGSLTLNENIADNGGITAAFNALDLLLQNSTDADVRMPGLIKLTPKQLFFVAFAQTWCGHASDRTLFCQMKTDEHSPSKYRVLGTIQNSHQFGQTFNCPVGSHMNPPKKCVVW</sequence>
<dbReference type="PROSITE" id="PS51885">
    <property type="entry name" value="NEPRILYSIN"/>
    <property type="match status" value="1"/>
</dbReference>
<dbReference type="PANTHER" id="PTHR11733">
    <property type="entry name" value="ZINC METALLOPROTEASE FAMILY M13 NEPRILYSIN-RELATED"/>
    <property type="match status" value="1"/>
</dbReference>
<feature type="signal peptide" evidence="8">
    <location>
        <begin position="1"/>
        <end position="23"/>
    </location>
</feature>
<dbReference type="GO" id="GO:0016485">
    <property type="term" value="P:protein processing"/>
    <property type="evidence" value="ECO:0007669"/>
    <property type="project" value="TreeGrafter"/>
</dbReference>
<evidence type="ECO:0000256" key="8">
    <source>
        <dbReference type="SAM" id="SignalP"/>
    </source>
</evidence>
<feature type="domain" description="Peptidase M13 N-terminal" evidence="10">
    <location>
        <begin position="50"/>
        <end position="428"/>
    </location>
</feature>
<protein>
    <submittedName>
        <fullName evidence="11">Uncharacterized protein</fullName>
    </submittedName>
</protein>
<evidence type="ECO:0000259" key="10">
    <source>
        <dbReference type="Pfam" id="PF05649"/>
    </source>
</evidence>
<dbReference type="AlphaFoldDB" id="A0AAN9GLF6"/>
<feature type="chain" id="PRO_5042987385" evidence="8">
    <location>
        <begin position="24"/>
        <end position="699"/>
    </location>
</feature>
<keyword evidence="5" id="KW-0378">Hydrolase</keyword>
<keyword evidence="8" id="KW-0732">Signal</keyword>
<name>A0AAN9GLF6_9CAEN</name>
<dbReference type="GO" id="GO:0004222">
    <property type="term" value="F:metalloendopeptidase activity"/>
    <property type="evidence" value="ECO:0007669"/>
    <property type="project" value="InterPro"/>
</dbReference>
<comment type="caution">
    <text evidence="11">The sequence shown here is derived from an EMBL/GenBank/DDBJ whole genome shotgun (WGS) entry which is preliminary data.</text>
</comment>
<evidence type="ECO:0000259" key="9">
    <source>
        <dbReference type="Pfam" id="PF01431"/>
    </source>
</evidence>
<evidence type="ECO:0000256" key="3">
    <source>
        <dbReference type="ARBA" id="ARBA00022670"/>
    </source>
</evidence>
<keyword evidence="12" id="KW-1185">Reference proteome</keyword>
<evidence type="ECO:0000256" key="1">
    <source>
        <dbReference type="ARBA" id="ARBA00001947"/>
    </source>
</evidence>
<keyword evidence="4" id="KW-0479">Metal-binding</keyword>
<dbReference type="InterPro" id="IPR042089">
    <property type="entry name" value="Peptidase_M13_dom_2"/>
</dbReference>
<dbReference type="PANTHER" id="PTHR11733:SF167">
    <property type="entry name" value="FI17812P1-RELATED"/>
    <property type="match status" value="1"/>
</dbReference>
<reference evidence="11 12" key="1">
    <citation type="submission" date="2024-02" db="EMBL/GenBank/DDBJ databases">
        <title>Chromosome-scale genome assembly of the rough periwinkle Littorina saxatilis.</title>
        <authorList>
            <person name="De Jode A."/>
            <person name="Faria R."/>
            <person name="Formenti G."/>
            <person name="Sims Y."/>
            <person name="Smith T.P."/>
            <person name="Tracey A."/>
            <person name="Wood J.M.D."/>
            <person name="Zagrodzka Z.B."/>
            <person name="Johannesson K."/>
            <person name="Butlin R.K."/>
            <person name="Leder E.H."/>
        </authorList>
    </citation>
    <scope>NUCLEOTIDE SEQUENCE [LARGE SCALE GENOMIC DNA]</scope>
    <source>
        <strain evidence="11">Snail1</strain>
        <tissue evidence="11">Muscle</tissue>
    </source>
</reference>
<evidence type="ECO:0000256" key="5">
    <source>
        <dbReference type="ARBA" id="ARBA00022801"/>
    </source>
</evidence>
<comment type="cofactor">
    <cofactor evidence="1">
        <name>Zn(2+)</name>
        <dbReference type="ChEBI" id="CHEBI:29105"/>
    </cofactor>
</comment>
<dbReference type="InterPro" id="IPR018497">
    <property type="entry name" value="Peptidase_M13_C"/>
</dbReference>
<dbReference type="CDD" id="cd08662">
    <property type="entry name" value="M13"/>
    <property type="match status" value="1"/>
</dbReference>
<comment type="similarity">
    <text evidence="2">Belongs to the peptidase M13 family.</text>
</comment>
<evidence type="ECO:0000256" key="7">
    <source>
        <dbReference type="ARBA" id="ARBA00023049"/>
    </source>
</evidence>
<dbReference type="EMBL" id="JBAMIC010000003">
    <property type="protein sequence ID" value="KAK7111035.1"/>
    <property type="molecule type" value="Genomic_DNA"/>
</dbReference>
<keyword evidence="7" id="KW-0482">Metalloprotease</keyword>
<evidence type="ECO:0000256" key="4">
    <source>
        <dbReference type="ARBA" id="ARBA00022723"/>
    </source>
</evidence>
<proteinExistence type="inferred from homology"/>
<feature type="domain" description="Peptidase M13 C-terminal" evidence="9">
    <location>
        <begin position="491"/>
        <end position="697"/>
    </location>
</feature>
<organism evidence="11 12">
    <name type="scientific">Littorina saxatilis</name>
    <dbReference type="NCBI Taxonomy" id="31220"/>
    <lineage>
        <taxon>Eukaryota</taxon>
        <taxon>Metazoa</taxon>
        <taxon>Spiralia</taxon>
        <taxon>Lophotrochozoa</taxon>
        <taxon>Mollusca</taxon>
        <taxon>Gastropoda</taxon>
        <taxon>Caenogastropoda</taxon>
        <taxon>Littorinimorpha</taxon>
        <taxon>Littorinoidea</taxon>
        <taxon>Littorinidae</taxon>
        <taxon>Littorina</taxon>
    </lineage>
</organism>
<dbReference type="Gene3D" id="3.40.390.10">
    <property type="entry name" value="Collagenase (Catalytic Domain)"/>
    <property type="match status" value="1"/>
</dbReference>
<evidence type="ECO:0000313" key="12">
    <source>
        <dbReference type="Proteomes" id="UP001374579"/>
    </source>
</evidence>
<dbReference type="GO" id="GO:0046872">
    <property type="term" value="F:metal ion binding"/>
    <property type="evidence" value="ECO:0007669"/>
    <property type="project" value="UniProtKB-KW"/>
</dbReference>
<keyword evidence="6" id="KW-0862">Zinc</keyword>